<keyword evidence="7" id="KW-1185">Reference proteome</keyword>
<dbReference type="EMBL" id="QICB01000004">
    <property type="protein sequence ID" value="RNL19560.1"/>
    <property type="molecule type" value="Genomic_DNA"/>
</dbReference>
<dbReference type="GO" id="GO:0008202">
    <property type="term" value="P:steroid metabolic process"/>
    <property type="evidence" value="ECO:0007669"/>
    <property type="project" value="UniProtKB-ARBA"/>
</dbReference>
<dbReference type="OrthoDB" id="3196945at2"/>
<keyword evidence="3" id="KW-0274">FAD</keyword>
<accession>A0A3N0AEI7</accession>
<feature type="domain" description="FAD-dependent oxidoreductase 2 FAD-binding" evidence="5">
    <location>
        <begin position="77"/>
        <end position="544"/>
    </location>
</feature>
<organism evidence="6 7">
    <name type="scientific">Slackia faecicanis</name>
    <dbReference type="NCBI Taxonomy" id="255723"/>
    <lineage>
        <taxon>Bacteria</taxon>
        <taxon>Bacillati</taxon>
        <taxon>Actinomycetota</taxon>
        <taxon>Coriobacteriia</taxon>
        <taxon>Eggerthellales</taxon>
        <taxon>Eggerthellaceae</taxon>
        <taxon>Slackia</taxon>
    </lineage>
</organism>
<evidence type="ECO:0000256" key="1">
    <source>
        <dbReference type="ARBA" id="ARBA00001974"/>
    </source>
</evidence>
<dbReference type="InterPro" id="IPR027477">
    <property type="entry name" value="Succ_DH/fumarate_Rdtase_cat_sf"/>
</dbReference>
<dbReference type="Gene3D" id="3.90.700.10">
    <property type="entry name" value="Succinate dehydrogenase/fumarate reductase flavoprotein, catalytic domain"/>
    <property type="match status" value="1"/>
</dbReference>
<dbReference type="InterPro" id="IPR050315">
    <property type="entry name" value="FAD-oxidoreductase_2"/>
</dbReference>
<sequence>MSKTNQGNGACMTRRNFVAGAALAGAAAFGAGMTGCAPKGAPEAGTAKTDAAADIPAWLGQEPDIADADIVKTEETDFLIIGAGTAGLCAAGTAADAGMKFIVAEKNDKVPETREYWGIVNSKPALAQGGEVDGMKLLNELTRYASGKCNQGLIKMWIDESAETFDWVDAMMAAQGKQAVVDMPGDHATGGTDYMTPVLQHIYLTPYQPPMRNDIILEHVQQKAPDSVRFKHALVKLDHAEGSVTGAVFETDEGYVRINAKNTLLATGGYPANPVMMNALQFAAVGCCTASSYYLSDDGLGLRAGIWAGGVKDADAAPMIFDRGAVDAGVDCGYLGEGDDAAFPGTIFQENIGSQPFMKVNRKGVRFCNESTPYDFLCFQAGQQPGGVWCEVFDANAPEDILRFDTMGCSGFAKQMMAAGMPLEEFVAASKDAGILKKADTLEELAEQLGFEGEAKDAFLDQVERYNAQFDAQADDDFGKEAYRLSAIRTAPFYGLWFGGTLLTTLDGLKIDEECRVLDAKNEPIGGFYAAGDVSGSFFSGNYPEYIVGVASGRSSVQGRHVARKLAGDI</sequence>
<proteinExistence type="predicted"/>
<keyword evidence="2" id="KW-0285">Flavoprotein</keyword>
<keyword evidence="4" id="KW-0560">Oxidoreductase</keyword>
<gene>
    <name evidence="6" type="ORF">DMP07_06170</name>
</gene>
<evidence type="ECO:0000256" key="3">
    <source>
        <dbReference type="ARBA" id="ARBA00022827"/>
    </source>
</evidence>
<comment type="caution">
    <text evidence="6">The sequence shown here is derived from an EMBL/GenBank/DDBJ whole genome shotgun (WGS) entry which is preliminary data.</text>
</comment>
<evidence type="ECO:0000313" key="7">
    <source>
        <dbReference type="Proteomes" id="UP000267368"/>
    </source>
</evidence>
<dbReference type="RefSeq" id="WP_123198282.1">
    <property type="nucleotide sequence ID" value="NZ_QICB01000004.1"/>
</dbReference>
<dbReference type="InterPro" id="IPR003953">
    <property type="entry name" value="FAD-dep_OxRdtase_2_FAD-bd"/>
</dbReference>
<dbReference type="PANTHER" id="PTHR43400">
    <property type="entry name" value="FUMARATE REDUCTASE"/>
    <property type="match status" value="1"/>
</dbReference>
<dbReference type="SUPFAM" id="SSF51905">
    <property type="entry name" value="FAD/NAD(P)-binding domain"/>
    <property type="match status" value="1"/>
</dbReference>
<evidence type="ECO:0000256" key="2">
    <source>
        <dbReference type="ARBA" id="ARBA00022630"/>
    </source>
</evidence>
<dbReference type="Proteomes" id="UP000267368">
    <property type="component" value="Unassembled WGS sequence"/>
</dbReference>
<dbReference type="PRINTS" id="PR00411">
    <property type="entry name" value="PNDRDTASEI"/>
</dbReference>
<dbReference type="SUPFAM" id="SSF56425">
    <property type="entry name" value="Succinate dehydrogenase/fumarate reductase flavoprotein, catalytic domain"/>
    <property type="match status" value="1"/>
</dbReference>
<dbReference type="GO" id="GO:0033765">
    <property type="term" value="F:steroid dehydrogenase activity, acting on the CH-CH group of donors"/>
    <property type="evidence" value="ECO:0007669"/>
    <property type="project" value="UniProtKB-ARBA"/>
</dbReference>
<dbReference type="PROSITE" id="PS51318">
    <property type="entry name" value="TAT"/>
    <property type="match status" value="1"/>
</dbReference>
<dbReference type="AlphaFoldDB" id="A0A3N0AEI7"/>
<dbReference type="InterPro" id="IPR036188">
    <property type="entry name" value="FAD/NAD-bd_sf"/>
</dbReference>
<dbReference type="PANTHER" id="PTHR43400:SF10">
    <property type="entry name" value="3-OXOSTEROID 1-DEHYDROGENASE"/>
    <property type="match status" value="1"/>
</dbReference>
<reference evidence="7" key="1">
    <citation type="submission" date="2018-05" db="EMBL/GenBank/DDBJ databases">
        <title>Genome Sequencing of selected type strains of the family Eggerthellaceae.</title>
        <authorList>
            <person name="Danylec N."/>
            <person name="Stoll D.A."/>
            <person name="Doetsch A."/>
            <person name="Huch M."/>
        </authorList>
    </citation>
    <scope>NUCLEOTIDE SEQUENCE [LARGE SCALE GENOMIC DNA]</scope>
    <source>
        <strain evidence="7">DSM 17537</strain>
    </source>
</reference>
<evidence type="ECO:0000313" key="6">
    <source>
        <dbReference type="EMBL" id="RNL19560.1"/>
    </source>
</evidence>
<dbReference type="Pfam" id="PF00890">
    <property type="entry name" value="FAD_binding_2"/>
    <property type="match status" value="1"/>
</dbReference>
<evidence type="ECO:0000259" key="5">
    <source>
        <dbReference type="Pfam" id="PF00890"/>
    </source>
</evidence>
<protein>
    <submittedName>
        <fullName evidence="6">FAD-binding dehydrogenase</fullName>
    </submittedName>
</protein>
<dbReference type="Gene3D" id="3.50.50.60">
    <property type="entry name" value="FAD/NAD(P)-binding domain"/>
    <property type="match status" value="2"/>
</dbReference>
<name>A0A3N0AEI7_9ACTN</name>
<evidence type="ECO:0000256" key="4">
    <source>
        <dbReference type="ARBA" id="ARBA00023002"/>
    </source>
</evidence>
<comment type="cofactor">
    <cofactor evidence="1">
        <name>FAD</name>
        <dbReference type="ChEBI" id="CHEBI:57692"/>
    </cofactor>
</comment>
<dbReference type="InterPro" id="IPR006311">
    <property type="entry name" value="TAT_signal"/>
</dbReference>